<evidence type="ECO:0000313" key="4">
    <source>
        <dbReference type="Proteomes" id="UP001488838"/>
    </source>
</evidence>
<proteinExistence type="predicted"/>
<comment type="caution">
    <text evidence="3">The sequence shown here is derived from an EMBL/GenBank/DDBJ whole genome shotgun (WGS) entry which is preliminary data.</text>
</comment>
<reference evidence="3 4" key="1">
    <citation type="journal article" date="2023" name="bioRxiv">
        <title>Conserved and derived expression patterns and positive selection on dental genes reveal complex evolutionary context of ever-growing rodent molars.</title>
        <authorList>
            <person name="Calamari Z.T."/>
            <person name="Song A."/>
            <person name="Cohen E."/>
            <person name="Akter M."/>
            <person name="Roy R.D."/>
            <person name="Hallikas O."/>
            <person name="Christensen M.M."/>
            <person name="Li P."/>
            <person name="Marangoni P."/>
            <person name="Jernvall J."/>
            <person name="Klein O.D."/>
        </authorList>
    </citation>
    <scope>NUCLEOTIDE SEQUENCE [LARGE SCALE GENOMIC DNA]</scope>
    <source>
        <strain evidence="3">V071</strain>
    </source>
</reference>
<gene>
    <name evidence="3" type="ORF">U0070_001043</name>
</gene>
<dbReference type="Pfam" id="PF21032">
    <property type="entry name" value="PROPPIN"/>
    <property type="match status" value="1"/>
</dbReference>
<dbReference type="AlphaFoldDB" id="A0AAW0IF75"/>
<keyword evidence="1" id="KW-0853">WD repeat</keyword>
<evidence type="ECO:0000256" key="2">
    <source>
        <dbReference type="ARBA" id="ARBA00022737"/>
    </source>
</evidence>
<sequence>MNLASQSGEAGAGQLLFANFNQDNTSLAVGSKSGYKFFSLSSVDKLEQIYECSKCLLYFPFVKQSRLVELELECSLLLPALGGSNPYSLGPVLFHPTPFRTDLWVSS</sequence>
<name>A0AAW0IF75_MYOGA</name>
<dbReference type="Proteomes" id="UP001488838">
    <property type="component" value="Unassembled WGS sequence"/>
</dbReference>
<protein>
    <recommendedName>
        <fullName evidence="5">WD repeat domain phosphoinositide-interacting protein 2</fullName>
    </recommendedName>
</protein>
<evidence type="ECO:0008006" key="5">
    <source>
        <dbReference type="Google" id="ProtNLM"/>
    </source>
</evidence>
<keyword evidence="4" id="KW-1185">Reference proteome</keyword>
<evidence type="ECO:0000256" key="1">
    <source>
        <dbReference type="ARBA" id="ARBA00022574"/>
    </source>
</evidence>
<accession>A0AAW0IF75</accession>
<dbReference type="InterPro" id="IPR048720">
    <property type="entry name" value="PROPPIN"/>
</dbReference>
<dbReference type="EMBL" id="JBBHLL010000142">
    <property type="protein sequence ID" value="KAK7812935.1"/>
    <property type="molecule type" value="Genomic_DNA"/>
</dbReference>
<organism evidence="3 4">
    <name type="scientific">Myodes glareolus</name>
    <name type="common">Bank vole</name>
    <name type="synonym">Clethrionomys glareolus</name>
    <dbReference type="NCBI Taxonomy" id="447135"/>
    <lineage>
        <taxon>Eukaryota</taxon>
        <taxon>Metazoa</taxon>
        <taxon>Chordata</taxon>
        <taxon>Craniata</taxon>
        <taxon>Vertebrata</taxon>
        <taxon>Euteleostomi</taxon>
        <taxon>Mammalia</taxon>
        <taxon>Eutheria</taxon>
        <taxon>Euarchontoglires</taxon>
        <taxon>Glires</taxon>
        <taxon>Rodentia</taxon>
        <taxon>Myomorpha</taxon>
        <taxon>Muroidea</taxon>
        <taxon>Cricetidae</taxon>
        <taxon>Arvicolinae</taxon>
        <taxon>Myodes</taxon>
    </lineage>
</organism>
<keyword evidence="2" id="KW-0677">Repeat</keyword>
<evidence type="ECO:0000313" key="3">
    <source>
        <dbReference type="EMBL" id="KAK7812935.1"/>
    </source>
</evidence>